<evidence type="ECO:0000313" key="2">
    <source>
        <dbReference type="EMBL" id="OYO17592.1"/>
    </source>
</evidence>
<sequence>MVGVGVTGLVGVIVGVGVTGLVGVGVAVGGFTRAGQTTLGSPRFRSSTLVWSCTQMPSGISCSVDGPPIWKRHLPELPSLLQ</sequence>
<protein>
    <submittedName>
        <fullName evidence="2">Uncharacterized protein</fullName>
    </submittedName>
</protein>
<feature type="transmembrane region" description="Helical" evidence="1">
    <location>
        <begin position="6"/>
        <end position="31"/>
    </location>
</feature>
<organism evidence="2 3">
    <name type="scientific">Enemella evansiae</name>
    <dbReference type="NCBI Taxonomy" id="2016499"/>
    <lineage>
        <taxon>Bacteria</taxon>
        <taxon>Bacillati</taxon>
        <taxon>Actinomycetota</taxon>
        <taxon>Actinomycetes</taxon>
        <taxon>Propionibacteriales</taxon>
        <taxon>Propionibacteriaceae</taxon>
        <taxon>Enemella</taxon>
    </lineage>
</organism>
<reference evidence="2 3" key="1">
    <citation type="submission" date="2017-07" db="EMBL/GenBank/DDBJ databases">
        <title>Draft whole genome sequences of clinical Proprionibacteriaceae strains.</title>
        <authorList>
            <person name="Bernier A.-M."/>
            <person name="Bernard K."/>
            <person name="Domingo M.-C."/>
        </authorList>
    </citation>
    <scope>NUCLEOTIDE SEQUENCE [LARGE SCALE GENOMIC DNA]</scope>
    <source>
        <strain evidence="2 3">NML 030167</strain>
    </source>
</reference>
<proteinExistence type="predicted"/>
<keyword evidence="1" id="KW-1133">Transmembrane helix</keyword>
<accession>A0A255GQA9</accession>
<dbReference type="Proteomes" id="UP000215896">
    <property type="component" value="Unassembled WGS sequence"/>
</dbReference>
<evidence type="ECO:0000256" key="1">
    <source>
        <dbReference type="SAM" id="Phobius"/>
    </source>
</evidence>
<keyword evidence="1" id="KW-0812">Transmembrane</keyword>
<dbReference type="AlphaFoldDB" id="A0A255GQA9"/>
<keyword evidence="3" id="KW-1185">Reference proteome</keyword>
<evidence type="ECO:0000313" key="3">
    <source>
        <dbReference type="Proteomes" id="UP000215896"/>
    </source>
</evidence>
<name>A0A255GQA9_9ACTN</name>
<gene>
    <name evidence="2" type="ORF">CGZ94_01470</name>
</gene>
<keyword evidence="1" id="KW-0472">Membrane</keyword>
<dbReference type="EMBL" id="NMVO01000001">
    <property type="protein sequence ID" value="OYO17592.1"/>
    <property type="molecule type" value="Genomic_DNA"/>
</dbReference>
<comment type="caution">
    <text evidence="2">The sequence shown here is derived from an EMBL/GenBank/DDBJ whole genome shotgun (WGS) entry which is preliminary data.</text>
</comment>